<dbReference type="OrthoDB" id="2237247at2"/>
<sequence length="248" mass="28194">MTVILNTWIFENDVKNGVKQDELIDRVSKLDVDGIEVRREYFKDLAVELPIVAKKAMQYKLLINYSVPDQVFLDNGMLNPKLAMYFEEGLIMGIKKIKFNIGNFAAFTGDLKQALSTFPLDKIKMNVENDQTELSGSVEALVTFLESTKQHDIPVGYVYDLGNWAFTKQDALKSADSLSQYTDYIHLKNVINNDGSLVTSANLDEGMFNWRVILKHLPKNVAFALEFPMDTKALIQSQITLLKKEIEE</sequence>
<dbReference type="SUPFAM" id="SSF51658">
    <property type="entry name" value="Xylose isomerase-like"/>
    <property type="match status" value="1"/>
</dbReference>
<gene>
    <name evidence="1" type="ORF">FC66_GL000572</name>
</gene>
<keyword evidence="1" id="KW-0378">Hydrolase</keyword>
<proteinExistence type="predicted"/>
<dbReference type="InterPro" id="IPR036237">
    <property type="entry name" value="Xyl_isomerase-like_sf"/>
</dbReference>
<keyword evidence="1" id="KW-0540">Nuclease</keyword>
<dbReference type="GO" id="GO:0004519">
    <property type="term" value="F:endonuclease activity"/>
    <property type="evidence" value="ECO:0007669"/>
    <property type="project" value="UniProtKB-KW"/>
</dbReference>
<dbReference type="Proteomes" id="UP000051450">
    <property type="component" value="Unassembled WGS sequence"/>
</dbReference>
<accession>A0A0R1HTN9</accession>
<keyword evidence="2" id="KW-1185">Reference proteome</keyword>
<evidence type="ECO:0000313" key="2">
    <source>
        <dbReference type="Proteomes" id="UP000051450"/>
    </source>
</evidence>
<dbReference type="Gene3D" id="3.20.20.150">
    <property type="entry name" value="Divalent-metal-dependent TIM barrel enzymes"/>
    <property type="match status" value="1"/>
</dbReference>
<dbReference type="AlphaFoldDB" id="A0A0R1HTN9"/>
<name>A0A0R1HTN9_9LACO</name>
<protein>
    <submittedName>
        <fullName evidence="1">AP endonuclease, family 2</fullName>
    </submittedName>
</protein>
<reference evidence="1 2" key="1">
    <citation type="journal article" date="2015" name="Genome Announc.">
        <title>Expanding the biotechnology potential of lactobacilli through comparative genomics of 213 strains and associated genera.</title>
        <authorList>
            <person name="Sun Z."/>
            <person name="Harris H.M."/>
            <person name="McCann A."/>
            <person name="Guo C."/>
            <person name="Argimon S."/>
            <person name="Zhang W."/>
            <person name="Yang X."/>
            <person name="Jeffery I.B."/>
            <person name="Cooney J.C."/>
            <person name="Kagawa T.F."/>
            <person name="Liu W."/>
            <person name="Song Y."/>
            <person name="Salvetti E."/>
            <person name="Wrobel A."/>
            <person name="Rasinkangas P."/>
            <person name="Parkhill J."/>
            <person name="Rea M.C."/>
            <person name="O'Sullivan O."/>
            <person name="Ritari J."/>
            <person name="Douillard F.P."/>
            <person name="Paul Ross R."/>
            <person name="Yang R."/>
            <person name="Briner A.E."/>
            <person name="Felis G.E."/>
            <person name="de Vos W.M."/>
            <person name="Barrangou R."/>
            <person name="Klaenhammer T.R."/>
            <person name="Caufield P.W."/>
            <person name="Cui Y."/>
            <person name="Zhang H."/>
            <person name="O'Toole P.W."/>
        </authorList>
    </citation>
    <scope>NUCLEOTIDE SEQUENCE [LARGE SCALE GENOMIC DNA]</scope>
    <source>
        <strain evidence="1 2">DSM 15638</strain>
    </source>
</reference>
<dbReference type="PATRIC" id="fig|1423719.4.peg.582"/>
<comment type="caution">
    <text evidence="1">The sequence shown here is derived from an EMBL/GenBank/DDBJ whole genome shotgun (WGS) entry which is preliminary data.</text>
</comment>
<keyword evidence="1" id="KW-0255">Endonuclease</keyword>
<dbReference type="STRING" id="1423719.FC66_GL000572"/>
<evidence type="ECO:0000313" key="1">
    <source>
        <dbReference type="EMBL" id="KRK46071.1"/>
    </source>
</evidence>
<organism evidence="1 2">
    <name type="scientific">Dellaglioa algida DSM 15638</name>
    <dbReference type="NCBI Taxonomy" id="1423719"/>
    <lineage>
        <taxon>Bacteria</taxon>
        <taxon>Bacillati</taxon>
        <taxon>Bacillota</taxon>
        <taxon>Bacilli</taxon>
        <taxon>Lactobacillales</taxon>
        <taxon>Lactobacillaceae</taxon>
        <taxon>Dellaglioa</taxon>
    </lineage>
</organism>
<dbReference type="RefSeq" id="WP_057973657.1">
    <property type="nucleotide sequence ID" value="NZ_AZDI01000002.1"/>
</dbReference>
<dbReference type="EMBL" id="AZDI01000002">
    <property type="protein sequence ID" value="KRK46071.1"/>
    <property type="molecule type" value="Genomic_DNA"/>
</dbReference>